<feature type="non-terminal residue" evidence="2">
    <location>
        <position position="50"/>
    </location>
</feature>
<organism evidence="2 3">
    <name type="scientific">Stegodyphus mimosarum</name>
    <name type="common">African social velvet spider</name>
    <dbReference type="NCBI Taxonomy" id="407821"/>
    <lineage>
        <taxon>Eukaryota</taxon>
        <taxon>Metazoa</taxon>
        <taxon>Ecdysozoa</taxon>
        <taxon>Arthropoda</taxon>
        <taxon>Chelicerata</taxon>
        <taxon>Arachnida</taxon>
        <taxon>Araneae</taxon>
        <taxon>Araneomorphae</taxon>
        <taxon>Entelegynae</taxon>
        <taxon>Eresoidea</taxon>
        <taxon>Eresidae</taxon>
        <taxon>Stegodyphus</taxon>
    </lineage>
</organism>
<feature type="chain" id="PRO_5001829772" evidence="1">
    <location>
        <begin position="20"/>
        <end position="50"/>
    </location>
</feature>
<dbReference type="AlphaFoldDB" id="A0A087TMQ5"/>
<sequence>MAMAKIMAFCIVLARPGASEDGKFCVPVTMMADVNETVTLVRCQTSSQQS</sequence>
<evidence type="ECO:0000313" key="3">
    <source>
        <dbReference type="Proteomes" id="UP000054359"/>
    </source>
</evidence>
<dbReference type="Proteomes" id="UP000054359">
    <property type="component" value="Unassembled WGS sequence"/>
</dbReference>
<reference evidence="2 3" key="1">
    <citation type="submission" date="2013-11" db="EMBL/GenBank/DDBJ databases">
        <title>Genome sequencing of Stegodyphus mimosarum.</title>
        <authorList>
            <person name="Bechsgaard J."/>
        </authorList>
    </citation>
    <scope>NUCLEOTIDE SEQUENCE [LARGE SCALE GENOMIC DNA]</scope>
</reference>
<protein>
    <submittedName>
        <fullName evidence="2">Uncharacterized protein</fullName>
    </submittedName>
</protein>
<proteinExistence type="predicted"/>
<keyword evidence="1" id="KW-0732">Signal</keyword>
<feature type="signal peptide" evidence="1">
    <location>
        <begin position="1"/>
        <end position="19"/>
    </location>
</feature>
<accession>A0A087TMQ5</accession>
<dbReference type="EMBL" id="KK115933">
    <property type="protein sequence ID" value="KFM66394.1"/>
    <property type="molecule type" value="Genomic_DNA"/>
</dbReference>
<name>A0A087TMQ5_STEMI</name>
<evidence type="ECO:0000313" key="2">
    <source>
        <dbReference type="EMBL" id="KFM66394.1"/>
    </source>
</evidence>
<gene>
    <name evidence="2" type="ORF">X975_17411</name>
</gene>
<evidence type="ECO:0000256" key="1">
    <source>
        <dbReference type="SAM" id="SignalP"/>
    </source>
</evidence>
<keyword evidence="3" id="KW-1185">Reference proteome</keyword>